<dbReference type="PROSITE" id="PS00800">
    <property type="entry name" value="PECTINESTERASE_1"/>
    <property type="match status" value="1"/>
</dbReference>
<evidence type="ECO:0000256" key="2">
    <source>
        <dbReference type="ARBA" id="ARBA00006027"/>
    </source>
</evidence>
<comment type="function">
    <text evidence="10 12">Acts in the modification of cell walls via demethylesterification of cell wall pectin.</text>
</comment>
<evidence type="ECO:0000256" key="1">
    <source>
        <dbReference type="ARBA" id="ARBA00005184"/>
    </source>
</evidence>
<dbReference type="SUPFAM" id="SSF101148">
    <property type="entry name" value="Plant invertase/pectin methylesterase inhibitor"/>
    <property type="match status" value="1"/>
</dbReference>
<keyword evidence="7" id="KW-1015">Disulfide bond</keyword>
<dbReference type="CDD" id="cd15798">
    <property type="entry name" value="PMEI-like_3"/>
    <property type="match status" value="1"/>
</dbReference>
<keyword evidence="6 12" id="KW-0063">Aspartyl esterase</keyword>
<dbReference type="Gene3D" id="2.160.20.10">
    <property type="entry name" value="Single-stranded right-handed beta-helix, Pectin lyase-like"/>
    <property type="match status" value="1"/>
</dbReference>
<feature type="active site" evidence="11">
    <location>
        <position position="425"/>
    </location>
</feature>
<proteinExistence type="inferred from homology"/>
<protein>
    <recommendedName>
        <fullName evidence="4 12">Pectinesterase</fullName>
        <ecNumber evidence="4 12">3.1.1.11</ecNumber>
    </recommendedName>
</protein>
<accession>A0AAV7FFP7</accession>
<comment type="caution">
    <text evidence="15">The sequence shown here is derived from an EMBL/GenBank/DDBJ whole genome shotgun (WGS) entry which is preliminary data.</text>
</comment>
<feature type="domain" description="Pectinesterase inhibitor" evidence="14">
    <location>
        <begin position="70"/>
        <end position="230"/>
    </location>
</feature>
<dbReference type="SUPFAM" id="SSF51126">
    <property type="entry name" value="Pectin lyase-like"/>
    <property type="match status" value="1"/>
</dbReference>
<dbReference type="PROSITE" id="PS00503">
    <property type="entry name" value="PECTINESTERASE_2"/>
    <property type="match status" value="1"/>
</dbReference>
<keyword evidence="13" id="KW-0812">Transmembrane</keyword>
<dbReference type="Pfam" id="PF01095">
    <property type="entry name" value="Pectinesterase"/>
    <property type="match status" value="1"/>
</dbReference>
<dbReference type="FunFam" id="2.160.20.10:FF:000001">
    <property type="entry name" value="Pectinesterase"/>
    <property type="match status" value="1"/>
</dbReference>
<dbReference type="InterPro" id="IPR018040">
    <property type="entry name" value="Pectinesterase_Tyr_AS"/>
</dbReference>
<evidence type="ECO:0000256" key="7">
    <source>
        <dbReference type="ARBA" id="ARBA00023157"/>
    </source>
</evidence>
<evidence type="ECO:0000256" key="4">
    <source>
        <dbReference type="ARBA" id="ARBA00013229"/>
    </source>
</evidence>
<dbReference type="GO" id="GO:0042545">
    <property type="term" value="P:cell wall modification"/>
    <property type="evidence" value="ECO:0007669"/>
    <property type="project" value="UniProtKB-UniRule"/>
</dbReference>
<dbReference type="InterPro" id="IPR000070">
    <property type="entry name" value="Pectinesterase_cat"/>
</dbReference>
<comment type="catalytic activity">
    <reaction evidence="9 12">
        <text>[(1-&gt;4)-alpha-D-galacturonosyl methyl ester](n) + n H2O = [(1-&gt;4)-alpha-D-galacturonosyl](n) + n methanol + n H(+)</text>
        <dbReference type="Rhea" id="RHEA:22380"/>
        <dbReference type="Rhea" id="RHEA-COMP:14570"/>
        <dbReference type="Rhea" id="RHEA-COMP:14573"/>
        <dbReference type="ChEBI" id="CHEBI:15377"/>
        <dbReference type="ChEBI" id="CHEBI:15378"/>
        <dbReference type="ChEBI" id="CHEBI:17790"/>
        <dbReference type="ChEBI" id="CHEBI:140522"/>
        <dbReference type="ChEBI" id="CHEBI:140523"/>
        <dbReference type="EC" id="3.1.1.11"/>
    </reaction>
</comment>
<keyword evidence="5 12" id="KW-0378">Hydrolase</keyword>
<dbReference type="InterPro" id="IPR033131">
    <property type="entry name" value="Pectinesterase_Asp_AS"/>
</dbReference>
<comment type="subcellular location">
    <subcellularLocation>
        <location evidence="12">Secreted</location>
        <location evidence="12">Cell wall</location>
    </subcellularLocation>
</comment>
<comment type="similarity">
    <text evidence="3">In the C-terminal section; belongs to the pectinesterase family.</text>
</comment>
<evidence type="ECO:0000313" key="16">
    <source>
        <dbReference type="Proteomes" id="UP000825729"/>
    </source>
</evidence>
<evidence type="ECO:0000256" key="12">
    <source>
        <dbReference type="RuleBase" id="RU000589"/>
    </source>
</evidence>
<name>A0AAV7FFP7_ARIFI</name>
<dbReference type="InterPro" id="IPR012334">
    <property type="entry name" value="Pectin_lyas_fold"/>
</dbReference>
<dbReference type="InterPro" id="IPR035513">
    <property type="entry name" value="Invertase/methylesterase_inhib"/>
</dbReference>
<evidence type="ECO:0000256" key="5">
    <source>
        <dbReference type="ARBA" id="ARBA00022801"/>
    </source>
</evidence>
<dbReference type="SMART" id="SM00856">
    <property type="entry name" value="PMEI"/>
    <property type="match status" value="1"/>
</dbReference>
<dbReference type="GO" id="GO:0045490">
    <property type="term" value="P:pectin catabolic process"/>
    <property type="evidence" value="ECO:0007669"/>
    <property type="project" value="UniProtKB-UniRule"/>
</dbReference>
<dbReference type="InterPro" id="IPR006501">
    <property type="entry name" value="Pectinesterase_inhib_dom"/>
</dbReference>
<evidence type="ECO:0000313" key="15">
    <source>
        <dbReference type="EMBL" id="KAG9459763.1"/>
    </source>
</evidence>
<sequence length="583" mass="63344">MESINSFKGYGKVNEEERAFRRKSRKRYIIIGASLVVLLVIIIGAVVGTRSRGGGGGGRSESDPFETSITPSTSIKAVCDVTQYRDACVSSLSSVESPGKGDPEQLFKLSMKVAVDALAKISSVPRTLKARANAKIVREALDDCESLIEDSIDQLNSSMELMRPGSGDDDDDGKILSKAKINDLRTWLSSALTNQETCLDGLGESSAEFRNLMSSYLKNSTQFTSNSLAIATKIISILEELHISLHRKLLGAGAEYPTWVSGKDRRLLQEESPEANVTVAKDGSGNFTTVQAAVDAAPKKSKDRFVIRIKAGTYKENVVVDKGKWNVVMVGDGQDTTIISGSLNKVDGTPTFHSGTVIAAGKGFMARDISFVNDAGPDKHQAVALRSSSDQSVFHRCTFDAYQDTLYAHSNRQFYRDCTIRGTVDFIFGNAAAVFQKCLIQPREPGAGQKNIVTAQGKVDPNQNTGISIQGCTIYPLDKVTAPTYLGRPWKDYSTTLIMQTTIDSVVDPAGWLAWVENTLPPDTIYYAEYSNQGTGSGVEKRVKWAGYKPAISAEEARKFTVEPFIQGSEWLPQSGVVYGATL</sequence>
<organism evidence="15 16">
    <name type="scientific">Aristolochia fimbriata</name>
    <name type="common">White veined hardy Dutchman's pipe vine</name>
    <dbReference type="NCBI Taxonomy" id="158543"/>
    <lineage>
        <taxon>Eukaryota</taxon>
        <taxon>Viridiplantae</taxon>
        <taxon>Streptophyta</taxon>
        <taxon>Embryophyta</taxon>
        <taxon>Tracheophyta</taxon>
        <taxon>Spermatophyta</taxon>
        <taxon>Magnoliopsida</taxon>
        <taxon>Magnoliidae</taxon>
        <taxon>Piperales</taxon>
        <taxon>Aristolochiaceae</taxon>
        <taxon>Aristolochia</taxon>
    </lineage>
</organism>
<dbReference type="AlphaFoldDB" id="A0AAV7FFP7"/>
<keyword evidence="12" id="KW-0134">Cell wall</keyword>
<evidence type="ECO:0000256" key="11">
    <source>
        <dbReference type="PROSITE-ProRule" id="PRU10040"/>
    </source>
</evidence>
<evidence type="ECO:0000259" key="14">
    <source>
        <dbReference type="SMART" id="SM00856"/>
    </source>
</evidence>
<keyword evidence="12" id="KW-0964">Secreted</keyword>
<keyword evidence="13" id="KW-0472">Membrane</keyword>
<keyword evidence="16" id="KW-1185">Reference proteome</keyword>
<evidence type="ECO:0000256" key="9">
    <source>
        <dbReference type="ARBA" id="ARBA00047928"/>
    </source>
</evidence>
<dbReference type="PANTHER" id="PTHR31707">
    <property type="entry name" value="PECTINESTERASE"/>
    <property type="match status" value="1"/>
</dbReference>
<keyword evidence="13" id="KW-1133">Transmembrane helix</keyword>
<evidence type="ECO:0000256" key="10">
    <source>
        <dbReference type="ARBA" id="ARBA00057335"/>
    </source>
</evidence>
<evidence type="ECO:0000256" key="3">
    <source>
        <dbReference type="ARBA" id="ARBA00007786"/>
    </source>
</evidence>
<dbReference type="EMBL" id="JAINDJ010000002">
    <property type="protein sequence ID" value="KAG9459763.1"/>
    <property type="molecule type" value="Genomic_DNA"/>
</dbReference>
<dbReference type="EC" id="3.1.1.11" evidence="4 12"/>
<comment type="similarity">
    <text evidence="2">In the N-terminal section; belongs to the PMEI family.</text>
</comment>
<evidence type="ECO:0000256" key="8">
    <source>
        <dbReference type="ARBA" id="ARBA00023180"/>
    </source>
</evidence>
<dbReference type="Pfam" id="PF04043">
    <property type="entry name" value="PMEI"/>
    <property type="match status" value="1"/>
</dbReference>
<comment type="pathway">
    <text evidence="1 12">Glycan metabolism; pectin degradation; 2-dehydro-3-deoxy-D-gluconate from pectin: step 1/5.</text>
</comment>
<evidence type="ECO:0000256" key="13">
    <source>
        <dbReference type="SAM" id="Phobius"/>
    </source>
</evidence>
<keyword evidence="8" id="KW-0325">Glycoprotein</keyword>
<dbReference type="FunFam" id="1.20.140.40:FF:000001">
    <property type="entry name" value="Pectinesterase"/>
    <property type="match status" value="1"/>
</dbReference>
<dbReference type="Proteomes" id="UP000825729">
    <property type="component" value="Unassembled WGS sequence"/>
</dbReference>
<reference evidence="15 16" key="1">
    <citation type="submission" date="2021-07" db="EMBL/GenBank/DDBJ databases">
        <title>The Aristolochia fimbriata genome: insights into angiosperm evolution, floral development and chemical biosynthesis.</title>
        <authorList>
            <person name="Jiao Y."/>
        </authorList>
    </citation>
    <scope>NUCLEOTIDE SEQUENCE [LARGE SCALE GENOMIC DNA]</scope>
    <source>
        <strain evidence="15">IBCAS-2021</strain>
        <tissue evidence="15">Leaf</tissue>
    </source>
</reference>
<evidence type="ECO:0000256" key="6">
    <source>
        <dbReference type="ARBA" id="ARBA00023085"/>
    </source>
</evidence>
<gene>
    <name evidence="15" type="ORF">H6P81_004271</name>
</gene>
<dbReference type="InterPro" id="IPR011050">
    <property type="entry name" value="Pectin_lyase_fold/virulence"/>
</dbReference>
<feature type="transmembrane region" description="Helical" evidence="13">
    <location>
        <begin position="28"/>
        <end position="47"/>
    </location>
</feature>
<dbReference type="GO" id="GO:0004857">
    <property type="term" value="F:enzyme inhibitor activity"/>
    <property type="evidence" value="ECO:0007669"/>
    <property type="project" value="InterPro"/>
</dbReference>
<dbReference type="Gene3D" id="1.20.140.40">
    <property type="entry name" value="Invertase/pectin methylesterase inhibitor family protein"/>
    <property type="match status" value="1"/>
</dbReference>
<dbReference type="GO" id="GO:0030599">
    <property type="term" value="F:pectinesterase activity"/>
    <property type="evidence" value="ECO:0007669"/>
    <property type="project" value="UniProtKB-UniRule"/>
</dbReference>
<dbReference type="NCBIfam" id="TIGR01614">
    <property type="entry name" value="PME_inhib"/>
    <property type="match status" value="1"/>
</dbReference>
<keyword evidence="12" id="KW-0961">Cell wall biogenesis/degradation</keyword>